<evidence type="ECO:0000256" key="1">
    <source>
        <dbReference type="SAM" id="MobiDB-lite"/>
    </source>
</evidence>
<sequence>MPADDTTKDAATTAFTILGGGGLLTALGVFLRGMLSGATGQEKDTRDGLAQRNKVLEDQQDRNETRMAKQAELIDAWRYRALQARLEAEKLGYDRTLWPPDPTEGP</sequence>
<dbReference type="RefSeq" id="WP_157460363.1">
    <property type="nucleotide sequence ID" value="NZ_WQLB01000026.1"/>
</dbReference>
<feature type="region of interest" description="Disordered" evidence="1">
    <location>
        <begin position="39"/>
        <end position="63"/>
    </location>
</feature>
<evidence type="ECO:0000313" key="4">
    <source>
        <dbReference type="Proteomes" id="UP000483286"/>
    </source>
</evidence>
<keyword evidence="2" id="KW-1133">Transmembrane helix</keyword>
<evidence type="ECO:0000313" key="3">
    <source>
        <dbReference type="EMBL" id="MVN88303.1"/>
    </source>
</evidence>
<keyword evidence="2" id="KW-0812">Transmembrane</keyword>
<dbReference type="EMBL" id="WQLB01000026">
    <property type="protein sequence ID" value="MVN88303.1"/>
    <property type="molecule type" value="Genomic_DNA"/>
</dbReference>
<comment type="caution">
    <text evidence="3">The sequence shown here is derived from an EMBL/GenBank/DDBJ whole genome shotgun (WGS) entry which is preliminary data.</text>
</comment>
<name>A0A7C9MAD8_9DEIO</name>
<gene>
    <name evidence="3" type="ORF">GO986_16275</name>
</gene>
<keyword evidence="4" id="KW-1185">Reference proteome</keyword>
<feature type="transmembrane region" description="Helical" evidence="2">
    <location>
        <begin position="12"/>
        <end position="31"/>
    </location>
</feature>
<dbReference type="AlphaFoldDB" id="A0A7C9MAD8"/>
<evidence type="ECO:0000256" key="2">
    <source>
        <dbReference type="SAM" id="Phobius"/>
    </source>
</evidence>
<protein>
    <submittedName>
        <fullName evidence="3">Uncharacterized protein</fullName>
    </submittedName>
</protein>
<feature type="compositionally biased region" description="Basic and acidic residues" evidence="1">
    <location>
        <begin position="41"/>
        <end position="63"/>
    </location>
</feature>
<keyword evidence="2" id="KW-0472">Membrane</keyword>
<dbReference type="Proteomes" id="UP000483286">
    <property type="component" value="Unassembled WGS sequence"/>
</dbReference>
<organism evidence="3 4">
    <name type="scientific">Deinococcus arboris</name>
    <dbReference type="NCBI Taxonomy" id="2682977"/>
    <lineage>
        <taxon>Bacteria</taxon>
        <taxon>Thermotogati</taxon>
        <taxon>Deinococcota</taxon>
        <taxon>Deinococci</taxon>
        <taxon>Deinococcales</taxon>
        <taxon>Deinococcaceae</taxon>
        <taxon>Deinococcus</taxon>
    </lineage>
</organism>
<accession>A0A7C9MAD8</accession>
<proteinExistence type="predicted"/>
<reference evidence="3 4" key="1">
    <citation type="submission" date="2019-12" db="EMBL/GenBank/DDBJ databases">
        <title>Deinococcus sp. HMF7620 Genome sequencing and assembly.</title>
        <authorList>
            <person name="Kang H."/>
            <person name="Kim H."/>
            <person name="Joh K."/>
        </authorList>
    </citation>
    <scope>NUCLEOTIDE SEQUENCE [LARGE SCALE GENOMIC DNA]</scope>
    <source>
        <strain evidence="3 4">HMF7620</strain>
    </source>
</reference>